<gene>
    <name evidence="13" type="ORF">IAC61_00880</name>
</gene>
<dbReference type="EMBL" id="JADINA010000007">
    <property type="protein sequence ID" value="MBO8425859.1"/>
    <property type="molecule type" value="Genomic_DNA"/>
</dbReference>
<evidence type="ECO:0000256" key="6">
    <source>
        <dbReference type="ARBA" id="ARBA00023295"/>
    </source>
</evidence>
<reference evidence="13" key="1">
    <citation type="submission" date="2020-10" db="EMBL/GenBank/DDBJ databases">
        <authorList>
            <person name="Gilroy R."/>
        </authorList>
    </citation>
    <scope>NUCLEOTIDE SEQUENCE</scope>
    <source>
        <strain evidence="13">17113</strain>
    </source>
</reference>
<evidence type="ECO:0000256" key="9">
    <source>
        <dbReference type="SAM" id="MobiDB-lite"/>
    </source>
</evidence>
<dbReference type="InterPro" id="IPR040720">
    <property type="entry name" value="GH81_C"/>
</dbReference>
<keyword evidence="8" id="KW-0624">Polysaccharide degradation</keyword>
<evidence type="ECO:0000256" key="7">
    <source>
        <dbReference type="ARBA" id="ARBA00023316"/>
    </source>
</evidence>
<name>A0A9D9DDQ3_9FIRM</name>
<organism evidence="13 14">
    <name type="scientific">Candidatus Alloenteromonas pullistercoris</name>
    <dbReference type="NCBI Taxonomy" id="2840785"/>
    <lineage>
        <taxon>Bacteria</taxon>
        <taxon>Bacillati</taxon>
        <taxon>Bacillota</taxon>
        <taxon>Bacillota incertae sedis</taxon>
        <taxon>Candidatus Alloenteromonas</taxon>
    </lineage>
</organism>
<comment type="caution">
    <text evidence="13">The sequence shown here is derived from an EMBL/GenBank/DDBJ whole genome shotgun (WGS) entry which is preliminary data.</text>
</comment>
<dbReference type="Gene3D" id="2.70.98.30">
    <property type="entry name" value="Golgi alpha-mannosidase II, domain 4"/>
    <property type="match status" value="1"/>
</dbReference>
<dbReference type="InterPro" id="IPR032179">
    <property type="entry name" value="Cry22Aa_Ig-like"/>
</dbReference>
<feature type="compositionally biased region" description="Low complexity" evidence="9">
    <location>
        <begin position="81"/>
        <end position="91"/>
    </location>
</feature>
<dbReference type="Proteomes" id="UP000823634">
    <property type="component" value="Unassembled WGS sequence"/>
</dbReference>
<evidence type="ECO:0000256" key="8">
    <source>
        <dbReference type="ARBA" id="ARBA00023326"/>
    </source>
</evidence>
<dbReference type="InterPro" id="IPR005200">
    <property type="entry name" value="Endo-beta-glucanase"/>
</dbReference>
<evidence type="ECO:0000256" key="10">
    <source>
        <dbReference type="SAM" id="SignalP"/>
    </source>
</evidence>
<evidence type="ECO:0000313" key="14">
    <source>
        <dbReference type="Proteomes" id="UP000823634"/>
    </source>
</evidence>
<feature type="compositionally biased region" description="Low complexity" evidence="9">
    <location>
        <begin position="35"/>
        <end position="73"/>
    </location>
</feature>
<dbReference type="PANTHER" id="PTHR31983">
    <property type="entry name" value="ENDO-1,3(4)-BETA-GLUCANASE 1"/>
    <property type="match status" value="1"/>
</dbReference>
<accession>A0A9D9DDQ3</accession>
<keyword evidence="5" id="KW-0119">Carbohydrate metabolism</keyword>
<dbReference type="EC" id="3.2.1.39" evidence="3"/>
<dbReference type="Gene3D" id="2.60.40.10">
    <property type="entry name" value="Immunoglobulins"/>
    <property type="match status" value="1"/>
</dbReference>
<evidence type="ECO:0000256" key="2">
    <source>
        <dbReference type="ARBA" id="ARBA00010730"/>
    </source>
</evidence>
<evidence type="ECO:0000256" key="1">
    <source>
        <dbReference type="ARBA" id="ARBA00000382"/>
    </source>
</evidence>
<dbReference type="Pfam" id="PF16403">
    <property type="entry name" value="Bact_surface_Ig-like"/>
    <property type="match status" value="1"/>
</dbReference>
<dbReference type="PROSITE" id="PS51257">
    <property type="entry name" value="PROKAR_LIPOPROTEIN"/>
    <property type="match status" value="1"/>
</dbReference>
<feature type="compositionally biased region" description="Low complexity" evidence="9">
    <location>
        <begin position="98"/>
        <end position="111"/>
    </location>
</feature>
<dbReference type="PANTHER" id="PTHR31983:SF0">
    <property type="entry name" value="GLUCAN ENDO-1,3-BETA-D-GLUCOSIDASE 2"/>
    <property type="match status" value="1"/>
</dbReference>
<comment type="catalytic activity">
    <reaction evidence="1">
        <text>Hydrolysis of (1-&gt;3)-beta-D-glucosidic linkages in (1-&gt;3)-beta-D-glucans.</text>
        <dbReference type="EC" id="3.2.1.39"/>
    </reaction>
</comment>
<dbReference type="GO" id="GO:0071555">
    <property type="term" value="P:cell wall organization"/>
    <property type="evidence" value="ECO:0007669"/>
    <property type="project" value="UniProtKB-KW"/>
</dbReference>
<dbReference type="PROSITE" id="PS52008">
    <property type="entry name" value="GH81"/>
    <property type="match status" value="1"/>
</dbReference>
<keyword evidence="7" id="KW-0961">Cell wall biogenesis/degradation</keyword>
<dbReference type="GO" id="GO:0000272">
    <property type="term" value="P:polysaccharide catabolic process"/>
    <property type="evidence" value="ECO:0007669"/>
    <property type="project" value="UniProtKB-KW"/>
</dbReference>
<keyword evidence="10" id="KW-0732">Signal</keyword>
<evidence type="ECO:0000256" key="4">
    <source>
        <dbReference type="ARBA" id="ARBA00022801"/>
    </source>
</evidence>
<keyword evidence="6" id="KW-0326">Glycosidase</keyword>
<feature type="signal peptide" evidence="10">
    <location>
        <begin position="1"/>
        <end position="18"/>
    </location>
</feature>
<reference evidence="13" key="2">
    <citation type="journal article" date="2021" name="PeerJ">
        <title>Extensive microbial diversity within the chicken gut microbiome revealed by metagenomics and culture.</title>
        <authorList>
            <person name="Gilroy R."/>
            <person name="Ravi A."/>
            <person name="Getino M."/>
            <person name="Pursley I."/>
            <person name="Horton D.L."/>
            <person name="Alikhan N.F."/>
            <person name="Baker D."/>
            <person name="Gharbi K."/>
            <person name="Hall N."/>
            <person name="Watson M."/>
            <person name="Adriaenssens E.M."/>
            <person name="Foster-Nyarko E."/>
            <person name="Jarju S."/>
            <person name="Secka A."/>
            <person name="Antonio M."/>
            <person name="Oren A."/>
            <person name="Chaudhuri R.R."/>
            <person name="La Ragione R."/>
            <person name="Hildebrand F."/>
            <person name="Pallen M.J."/>
        </authorList>
    </citation>
    <scope>NUCLEOTIDE SEQUENCE</scope>
    <source>
        <strain evidence="13">17113</strain>
    </source>
</reference>
<keyword evidence="4" id="KW-0378">Hydrolase</keyword>
<dbReference type="InterPro" id="IPR013783">
    <property type="entry name" value="Ig-like_fold"/>
</dbReference>
<proteinExistence type="inferred from homology"/>
<feature type="domain" description="Pesticidal crystal protein Cry22Aa Ig-like" evidence="11">
    <location>
        <begin position="124"/>
        <end position="194"/>
    </location>
</feature>
<evidence type="ECO:0000259" key="12">
    <source>
        <dbReference type="Pfam" id="PF17652"/>
    </source>
</evidence>
<evidence type="ECO:0000313" key="13">
    <source>
        <dbReference type="EMBL" id="MBO8425859.1"/>
    </source>
</evidence>
<evidence type="ECO:0000256" key="3">
    <source>
        <dbReference type="ARBA" id="ARBA00012780"/>
    </source>
</evidence>
<evidence type="ECO:0000256" key="5">
    <source>
        <dbReference type="ARBA" id="ARBA00023277"/>
    </source>
</evidence>
<protein>
    <recommendedName>
        <fullName evidence="3">glucan endo-1,3-beta-D-glucosidase</fullName>
        <ecNumber evidence="3">3.2.1.39</ecNumber>
    </recommendedName>
</protein>
<comment type="similarity">
    <text evidence="2">Belongs to the glycosyl hydrolase 81 family.</text>
</comment>
<sequence length="1030" mass="111234">MKNKSLVLALALTGLALAGCGEKTSQVPDSEESESSLPSQSTPSGDTESSESSPIESSETDSDSQTSSSSSSESEVESGDSTESSDSSSDSSSEDSTDSSSSSSDSTSSSSEEPDEPVVVGDVTFDGVGNATIKAGQYFDVFEGVTAHDTNEADLTDRIVCKGHVDYGVPGSYELVYEIATSGEPAIARRTVLVESGPIPAEEARNRAYGAEKTNVLGEASYLQGGANPTVAYNDPQTGQSSVKPIARSPEATNLSNSAFNDGPVPTNTWYSGFFYGNYGGETRAAANPLVFGANANGITMTEINRGGAESFKKAIDTVTGVEGPTMSNFTPTFADLTIKPSTLPSAPQTEVVSYSENSVKLAMVDQNTGKANMVATMVQGSPFGFYEFDTNQISIALARGGVTQPFEVYDLSGNKIDWRSSSVSTGFVLHCPKKHIGYQPNWPNPGVGQPIYEEQNFIVLAPEGSSFTFAPDFSDPGHIGTITGALEGNYMSVGTLASVSETAFYAKAKGTFIDSTYYSYEVDHSTNEVKTTLGYKVHVMEKEGEANPIIGLLPHQWKNSDSAIGQEHTLSTIRGTMKMTEGSEIRTTMSFAGLLPSFTKPSDASFDEATMGEYLDSLLEHNTPSDEAFTEANQNFIDAPGPYWNAKAIYPLAQGLIIADQIGDEEAKSDIMGILRGDLVDWWTYSGTTDERYMYYDEVAGSLIWSNDDFSTASRLSDHHFTGGYLTFASAVLSYYDPTFKEGYGEMAMTMVKDYMNYDEEDGRFPLFRTFDPYAGHSWADGKGDASDGNNQESSGEALNSWVGGYLMGLVMEDQQAIDAAIYGFTTELEAIKQYWFNYDGDNWIDAFEDNVGAVGIVWGTKNEYQTWFGPNPEFIYGIHWLPTGEYLNSYALGSEELTILEGIYEQMCEATGTGAPRVWHSYLWAIESIFDPDSAISSFDASTILSEQYPSELSLSYYMVHANKTLGSRSASDYVESGDMVAGMVYENGGSKVAVIWNPGEAKTVTVHHDGTETEVQVAANSFQTYAL</sequence>
<dbReference type="AlphaFoldDB" id="A0A9D9DDQ3"/>
<dbReference type="GO" id="GO:0042973">
    <property type="term" value="F:glucan endo-1,3-beta-D-glucosidase activity"/>
    <property type="evidence" value="ECO:0007669"/>
    <property type="project" value="UniProtKB-EC"/>
</dbReference>
<feature type="chain" id="PRO_5039067960" description="glucan endo-1,3-beta-D-glucosidase" evidence="10">
    <location>
        <begin position="19"/>
        <end position="1030"/>
    </location>
</feature>
<dbReference type="GO" id="GO:0052861">
    <property type="term" value="F:endo-1,3(4)-beta-glucanase activity"/>
    <property type="evidence" value="ECO:0007669"/>
    <property type="project" value="InterPro"/>
</dbReference>
<dbReference type="Pfam" id="PF17652">
    <property type="entry name" value="Glyco_hydro81C"/>
    <property type="match status" value="1"/>
</dbReference>
<evidence type="ECO:0000259" key="11">
    <source>
        <dbReference type="Pfam" id="PF16403"/>
    </source>
</evidence>
<feature type="region of interest" description="Disordered" evidence="9">
    <location>
        <begin position="15"/>
        <end position="122"/>
    </location>
</feature>
<feature type="domain" description="Glycosyl hydrolase family 81 C-terminal" evidence="12">
    <location>
        <begin position="638"/>
        <end position="950"/>
    </location>
</feature>